<feature type="compositionally biased region" description="Low complexity" evidence="1">
    <location>
        <begin position="127"/>
        <end position="149"/>
    </location>
</feature>
<sequence>MDGILPEEDWLRQEHGVVRSRSLIDRPQSTPEWEKRLKRQTCEEHASYLREVGRPHEIPSRWRPAPDAAKARWLLQEGRDLIRHFNNRKILFFNYDGDKVIDPDAPIGRRVAFTSTPHGRPWSGEPTSRTTSRSTSRTTSRTATTSLRSDPVASVSRPSYWAGTDVPIADDAWVRRLKAQRHAEIDWYGVEPDADKKRSLLAEGKALVKVFGKEAFVFDYSGNQIIVPDASQLR</sequence>
<feature type="region of interest" description="Disordered" evidence="1">
    <location>
        <begin position="111"/>
        <end position="151"/>
    </location>
</feature>
<proteinExistence type="predicted"/>
<name>A0A6A6QEZ0_9PEZI</name>
<dbReference type="EMBL" id="MU004196">
    <property type="protein sequence ID" value="KAF2490679.1"/>
    <property type="molecule type" value="Genomic_DNA"/>
</dbReference>
<gene>
    <name evidence="2" type="ORF">BU16DRAFT_530325</name>
</gene>
<evidence type="ECO:0000256" key="1">
    <source>
        <dbReference type="SAM" id="MobiDB-lite"/>
    </source>
</evidence>
<protein>
    <submittedName>
        <fullName evidence="2">Uncharacterized protein</fullName>
    </submittedName>
</protein>
<evidence type="ECO:0000313" key="2">
    <source>
        <dbReference type="EMBL" id="KAF2490679.1"/>
    </source>
</evidence>
<organism evidence="2 3">
    <name type="scientific">Lophium mytilinum</name>
    <dbReference type="NCBI Taxonomy" id="390894"/>
    <lineage>
        <taxon>Eukaryota</taxon>
        <taxon>Fungi</taxon>
        <taxon>Dikarya</taxon>
        <taxon>Ascomycota</taxon>
        <taxon>Pezizomycotina</taxon>
        <taxon>Dothideomycetes</taxon>
        <taxon>Pleosporomycetidae</taxon>
        <taxon>Mytilinidiales</taxon>
        <taxon>Mytilinidiaceae</taxon>
        <taxon>Lophium</taxon>
    </lineage>
</organism>
<dbReference type="Proteomes" id="UP000799750">
    <property type="component" value="Unassembled WGS sequence"/>
</dbReference>
<accession>A0A6A6QEZ0</accession>
<evidence type="ECO:0000313" key="3">
    <source>
        <dbReference type="Proteomes" id="UP000799750"/>
    </source>
</evidence>
<reference evidence="2" key="1">
    <citation type="journal article" date="2020" name="Stud. Mycol.">
        <title>101 Dothideomycetes genomes: a test case for predicting lifestyles and emergence of pathogens.</title>
        <authorList>
            <person name="Haridas S."/>
            <person name="Albert R."/>
            <person name="Binder M."/>
            <person name="Bloem J."/>
            <person name="Labutti K."/>
            <person name="Salamov A."/>
            <person name="Andreopoulos B."/>
            <person name="Baker S."/>
            <person name="Barry K."/>
            <person name="Bills G."/>
            <person name="Bluhm B."/>
            <person name="Cannon C."/>
            <person name="Castanera R."/>
            <person name="Culley D."/>
            <person name="Daum C."/>
            <person name="Ezra D."/>
            <person name="Gonzalez J."/>
            <person name="Henrissat B."/>
            <person name="Kuo A."/>
            <person name="Liang C."/>
            <person name="Lipzen A."/>
            <person name="Lutzoni F."/>
            <person name="Magnuson J."/>
            <person name="Mondo S."/>
            <person name="Nolan M."/>
            <person name="Ohm R."/>
            <person name="Pangilinan J."/>
            <person name="Park H.-J."/>
            <person name="Ramirez L."/>
            <person name="Alfaro M."/>
            <person name="Sun H."/>
            <person name="Tritt A."/>
            <person name="Yoshinaga Y."/>
            <person name="Zwiers L.-H."/>
            <person name="Turgeon B."/>
            <person name="Goodwin S."/>
            <person name="Spatafora J."/>
            <person name="Crous P."/>
            <person name="Grigoriev I."/>
        </authorList>
    </citation>
    <scope>NUCLEOTIDE SEQUENCE</scope>
    <source>
        <strain evidence="2">CBS 269.34</strain>
    </source>
</reference>
<dbReference type="AlphaFoldDB" id="A0A6A6QEZ0"/>
<keyword evidence="3" id="KW-1185">Reference proteome</keyword>
<dbReference type="OrthoDB" id="10517636at2759"/>